<gene>
    <name evidence="2" type="ORF">PCON_09552</name>
</gene>
<accession>U4LTN9</accession>
<keyword evidence="3" id="KW-1185">Reference proteome</keyword>
<dbReference type="OrthoDB" id="10460895at2759"/>
<sequence>MKTTLFAFAAIAAIVGFAAAEQAPTQQGESYYLVQDQETGEVMKMPASQIQAQAGAQAQVEDPIAALESALGTMLPIPTNNPAVSALAVSIINDQIPTGAAAQSTFFSQIAEAVPTGSAERSSFIASVTSNIVQATDIDSFESRVSDVFAEMTGNVTTSTATATSTAVVSTATSGVPDVSSSTASATTTELVSATSTAANPTATNAAGVNRPQDKVAAAVVAVGVAVAAFLV</sequence>
<name>U4LTN9_PYROM</name>
<protein>
    <submittedName>
        <fullName evidence="2">Uncharacterized protein</fullName>
    </submittedName>
</protein>
<keyword evidence="1" id="KW-0732">Signal</keyword>
<evidence type="ECO:0000313" key="3">
    <source>
        <dbReference type="Proteomes" id="UP000018144"/>
    </source>
</evidence>
<feature type="signal peptide" evidence="1">
    <location>
        <begin position="1"/>
        <end position="20"/>
    </location>
</feature>
<evidence type="ECO:0000256" key="1">
    <source>
        <dbReference type="SAM" id="SignalP"/>
    </source>
</evidence>
<dbReference type="AlphaFoldDB" id="U4LTN9"/>
<proteinExistence type="predicted"/>
<evidence type="ECO:0000313" key="2">
    <source>
        <dbReference type="EMBL" id="CCX30951.1"/>
    </source>
</evidence>
<reference evidence="2 3" key="1">
    <citation type="journal article" date="2013" name="PLoS Genet.">
        <title>The genome and development-dependent transcriptomes of Pyronema confluens: a window into fungal evolution.</title>
        <authorList>
            <person name="Traeger S."/>
            <person name="Altegoer F."/>
            <person name="Freitag M."/>
            <person name="Gabaldon T."/>
            <person name="Kempken F."/>
            <person name="Kumar A."/>
            <person name="Marcet-Houben M."/>
            <person name="Poggeler S."/>
            <person name="Stajich J.E."/>
            <person name="Nowrousian M."/>
        </authorList>
    </citation>
    <scope>NUCLEOTIDE SEQUENCE [LARGE SCALE GENOMIC DNA]</scope>
    <source>
        <strain evidence="3">CBS 100304</strain>
        <tissue evidence="2">Vegetative mycelium</tissue>
    </source>
</reference>
<dbReference type="EMBL" id="HF935497">
    <property type="protein sequence ID" value="CCX30951.1"/>
    <property type="molecule type" value="Genomic_DNA"/>
</dbReference>
<organism evidence="2 3">
    <name type="scientific">Pyronema omphalodes (strain CBS 100304)</name>
    <name type="common">Pyronema confluens</name>
    <dbReference type="NCBI Taxonomy" id="1076935"/>
    <lineage>
        <taxon>Eukaryota</taxon>
        <taxon>Fungi</taxon>
        <taxon>Dikarya</taxon>
        <taxon>Ascomycota</taxon>
        <taxon>Pezizomycotina</taxon>
        <taxon>Pezizomycetes</taxon>
        <taxon>Pezizales</taxon>
        <taxon>Pyronemataceae</taxon>
        <taxon>Pyronema</taxon>
    </lineage>
</organism>
<dbReference type="Proteomes" id="UP000018144">
    <property type="component" value="Unassembled WGS sequence"/>
</dbReference>
<feature type="chain" id="PRO_5004651774" evidence="1">
    <location>
        <begin position="21"/>
        <end position="232"/>
    </location>
</feature>